<protein>
    <recommendedName>
        <fullName evidence="1">DNA (cytosine-5-)-methyltransferase</fullName>
        <ecNumber evidence="1">2.1.1.37</ecNumber>
    </recommendedName>
</protein>
<dbReference type="OrthoDB" id="9813719at2"/>
<dbReference type="PANTHER" id="PTHR10629:SF52">
    <property type="entry name" value="DNA (CYTOSINE-5)-METHYLTRANSFERASE 1"/>
    <property type="match status" value="1"/>
</dbReference>
<keyword evidence="2 7" id="KW-0489">Methyltransferase</keyword>
<proteinExistence type="inferred from homology"/>
<evidence type="ECO:0000256" key="7">
    <source>
        <dbReference type="PROSITE-ProRule" id="PRU01016"/>
    </source>
</evidence>
<dbReference type="InterPro" id="IPR001525">
    <property type="entry name" value="C5_MeTfrase"/>
</dbReference>
<dbReference type="Gene3D" id="3.90.120.10">
    <property type="entry name" value="DNA Methylase, subunit A, domain 2"/>
    <property type="match status" value="1"/>
</dbReference>
<dbReference type="InterPro" id="IPR029063">
    <property type="entry name" value="SAM-dependent_MTases_sf"/>
</dbReference>
<evidence type="ECO:0000313" key="9">
    <source>
        <dbReference type="Proteomes" id="UP000277498"/>
    </source>
</evidence>
<evidence type="ECO:0000256" key="6">
    <source>
        <dbReference type="ARBA" id="ARBA00047422"/>
    </source>
</evidence>
<dbReference type="PROSITE" id="PS51679">
    <property type="entry name" value="SAM_MT_C5"/>
    <property type="match status" value="1"/>
</dbReference>
<evidence type="ECO:0000256" key="5">
    <source>
        <dbReference type="ARBA" id="ARBA00022747"/>
    </source>
</evidence>
<keyword evidence="9" id="KW-1185">Reference proteome</keyword>
<dbReference type="SUPFAM" id="SSF53335">
    <property type="entry name" value="S-adenosyl-L-methionine-dependent methyltransferases"/>
    <property type="match status" value="1"/>
</dbReference>
<dbReference type="PANTHER" id="PTHR10629">
    <property type="entry name" value="CYTOSINE-SPECIFIC METHYLTRANSFERASE"/>
    <property type="match status" value="1"/>
</dbReference>
<dbReference type="EMBL" id="UXAW01000067">
    <property type="protein sequence ID" value="VDC28265.1"/>
    <property type="molecule type" value="Genomic_DNA"/>
</dbReference>
<keyword evidence="5" id="KW-0680">Restriction system</keyword>
<dbReference type="AlphaFoldDB" id="A0A3P5XKQ0"/>
<evidence type="ECO:0000313" key="8">
    <source>
        <dbReference type="EMBL" id="VDC28265.1"/>
    </source>
</evidence>
<dbReference type="InterPro" id="IPR050390">
    <property type="entry name" value="C5-Methyltransferase"/>
</dbReference>
<feature type="active site" evidence="7">
    <location>
        <position position="80"/>
    </location>
</feature>
<name>A0A3P5XKQ0_9RHOB</name>
<dbReference type="GO" id="GO:0003677">
    <property type="term" value="F:DNA binding"/>
    <property type="evidence" value="ECO:0007669"/>
    <property type="project" value="TreeGrafter"/>
</dbReference>
<evidence type="ECO:0000256" key="3">
    <source>
        <dbReference type="ARBA" id="ARBA00022679"/>
    </source>
</evidence>
<dbReference type="EC" id="2.1.1.37" evidence="1"/>
<dbReference type="GO" id="GO:0044027">
    <property type="term" value="P:negative regulation of gene expression via chromosomal CpG island methylation"/>
    <property type="evidence" value="ECO:0007669"/>
    <property type="project" value="TreeGrafter"/>
</dbReference>
<sequence>MLDFPMIIDSFAGGGGASTGIELALGRSPDVAINHSAAALALHAANHPETLHLDSNIWDVEPAEVAKGRKVGLLWASPDCKHFSKAKGGAPRDRNIRDLAWIVVKWAEHVKPDVILMENVEEFVTWGPLGEDGQPIKELAGVTFELWLKRLRKAGYRVQWRELRACDYGAPTIRKRWFLVARRDGQPISWPKPTHGDPKSPAVRKGKLLPWRSAAECIDWREPCPSIFDSRAEILDKHGLRAQRPLKPNTLHRIARGIARYVLEAERPFIVNLTHGGREEDLAEPIRTITGAHRGEKALVVPSIVGCGGRAGQSRPRGGDEPFATITTKADACVITPALATYYGHGEGRGVRGAELADPLRTVTVENRHALIAPSITRFNGGATRQDLRDPLATVTANSWIKKPGGAAPLGLIAPCLASLAHGYSGGRREYSLEEALGTVTVGGIQHALVAPHLLSLKGSSRRMAPIDRPHPTVLAEGNHSALIAASMIQTGYGERPGQEARALDIGKPLGTVVAGGVKHAPVAAFLAQQNNDSRRIGGVNPGRPAGDPLSTICASGSHQNLTTAWFAKYYGTGDGARMDEPAHTITVKDRLAHMQADLAAPPFGPEHEPKARAVADLLREYGLWDDREFVTLSIDGAEFVIVDVGMRMLTPRELFRAQGFPDHYVIEGVWEGLDGDNPTFRPFPKDVQVSCCGNSVCPPLAEALVRANCAHLIVREEAA</sequence>
<comment type="catalytic activity">
    <reaction evidence="6">
        <text>a 2'-deoxycytidine in DNA + S-adenosyl-L-methionine = a 5-methyl-2'-deoxycytidine in DNA + S-adenosyl-L-homocysteine + H(+)</text>
        <dbReference type="Rhea" id="RHEA:13681"/>
        <dbReference type="Rhea" id="RHEA-COMP:11369"/>
        <dbReference type="Rhea" id="RHEA-COMP:11370"/>
        <dbReference type="ChEBI" id="CHEBI:15378"/>
        <dbReference type="ChEBI" id="CHEBI:57856"/>
        <dbReference type="ChEBI" id="CHEBI:59789"/>
        <dbReference type="ChEBI" id="CHEBI:85452"/>
        <dbReference type="ChEBI" id="CHEBI:85454"/>
        <dbReference type="EC" id="2.1.1.37"/>
    </reaction>
</comment>
<dbReference type="GO" id="GO:0032259">
    <property type="term" value="P:methylation"/>
    <property type="evidence" value="ECO:0007669"/>
    <property type="project" value="UniProtKB-KW"/>
</dbReference>
<organism evidence="8 9">
    <name type="scientific">Pseudogemmobacter humi</name>
    <dbReference type="NCBI Taxonomy" id="2483812"/>
    <lineage>
        <taxon>Bacteria</taxon>
        <taxon>Pseudomonadati</taxon>
        <taxon>Pseudomonadota</taxon>
        <taxon>Alphaproteobacteria</taxon>
        <taxon>Rhodobacterales</taxon>
        <taxon>Paracoccaceae</taxon>
        <taxon>Pseudogemmobacter</taxon>
    </lineage>
</organism>
<keyword evidence="4 7" id="KW-0949">S-adenosyl-L-methionine</keyword>
<dbReference type="Gene3D" id="3.40.50.150">
    <property type="entry name" value="Vaccinia Virus protein VP39"/>
    <property type="match status" value="1"/>
</dbReference>
<dbReference type="RefSeq" id="WP_124086609.1">
    <property type="nucleotide sequence ID" value="NZ_UXAW01000067.1"/>
</dbReference>
<dbReference type="Proteomes" id="UP000277498">
    <property type="component" value="Unassembled WGS sequence"/>
</dbReference>
<evidence type="ECO:0000256" key="4">
    <source>
        <dbReference type="ARBA" id="ARBA00022691"/>
    </source>
</evidence>
<dbReference type="GO" id="GO:0003886">
    <property type="term" value="F:DNA (cytosine-5-)-methyltransferase activity"/>
    <property type="evidence" value="ECO:0007669"/>
    <property type="project" value="UniProtKB-EC"/>
</dbReference>
<accession>A0A3P5XKQ0</accession>
<reference evidence="8 9" key="1">
    <citation type="submission" date="2018-11" db="EMBL/GenBank/DDBJ databases">
        <authorList>
            <person name="Criscuolo A."/>
        </authorList>
    </citation>
    <scope>NUCLEOTIDE SEQUENCE [LARGE SCALE GENOMIC DNA]</scope>
    <source>
        <strain evidence="8">ACIP111625</strain>
    </source>
</reference>
<comment type="similarity">
    <text evidence="7">Belongs to the class I-like SAM-binding methyltransferase superfamily. C5-methyltransferase family.</text>
</comment>
<gene>
    <name evidence="8" type="ORF">XINFAN_02040</name>
</gene>
<dbReference type="Pfam" id="PF00145">
    <property type="entry name" value="DNA_methylase"/>
    <property type="match status" value="2"/>
</dbReference>
<dbReference type="PRINTS" id="PR00105">
    <property type="entry name" value="C5METTRFRASE"/>
</dbReference>
<evidence type="ECO:0000256" key="1">
    <source>
        <dbReference type="ARBA" id="ARBA00011975"/>
    </source>
</evidence>
<keyword evidence="3 7" id="KW-0808">Transferase</keyword>
<dbReference type="GO" id="GO:0009307">
    <property type="term" value="P:DNA restriction-modification system"/>
    <property type="evidence" value="ECO:0007669"/>
    <property type="project" value="UniProtKB-KW"/>
</dbReference>
<evidence type="ECO:0000256" key="2">
    <source>
        <dbReference type="ARBA" id="ARBA00022603"/>
    </source>
</evidence>